<protein>
    <recommendedName>
        <fullName evidence="14">Riboflavin biosynthesis protein RibD</fullName>
    </recommendedName>
    <domain>
        <recommendedName>
            <fullName evidence="14">Diaminohydroxyphosphoribosylaminopyrimidine deaminase</fullName>
            <shortName evidence="14">DRAP deaminase</shortName>
            <ecNumber evidence="14">3.5.4.26</ecNumber>
        </recommendedName>
        <alternativeName>
            <fullName evidence="14">Riboflavin-specific deaminase</fullName>
        </alternativeName>
    </domain>
    <domain>
        <recommendedName>
            <fullName evidence="14">5-amino-6-(5-phosphoribosylamino)uracil reductase</fullName>
            <ecNumber evidence="14">1.1.1.193</ecNumber>
        </recommendedName>
        <alternativeName>
            <fullName evidence="14">HTP reductase</fullName>
        </alternativeName>
    </domain>
</protein>
<keyword evidence="9 14" id="KW-0521">NADP</keyword>
<comment type="pathway">
    <text evidence="3 14">Cofactor biosynthesis; riboflavin biosynthesis; 5-amino-6-(D-ribitylamino)uracil from GTP: step 3/4.</text>
</comment>
<dbReference type="GO" id="GO:0008703">
    <property type="term" value="F:5-amino-6-(5-phosphoribosylamino)uracil reductase activity"/>
    <property type="evidence" value="ECO:0007669"/>
    <property type="project" value="UniProtKB-EC"/>
</dbReference>
<dbReference type="Pfam" id="PF01872">
    <property type="entry name" value="RibD_C"/>
    <property type="match status" value="1"/>
</dbReference>
<dbReference type="NCBIfam" id="TIGR00326">
    <property type="entry name" value="eubact_ribD"/>
    <property type="match status" value="1"/>
</dbReference>
<evidence type="ECO:0000256" key="13">
    <source>
        <dbReference type="ARBA" id="ARBA00049886"/>
    </source>
</evidence>
<comment type="similarity">
    <text evidence="5 14">In the C-terminal section; belongs to the HTP reductase family.</text>
</comment>
<evidence type="ECO:0000256" key="7">
    <source>
        <dbReference type="ARBA" id="ARBA00022723"/>
    </source>
</evidence>
<proteinExistence type="inferred from homology"/>
<gene>
    <name evidence="19" type="ORF">BJL86_1711</name>
</gene>
<dbReference type="InterPro" id="IPR004794">
    <property type="entry name" value="Eubact_RibD"/>
</dbReference>
<dbReference type="PROSITE" id="PS00903">
    <property type="entry name" value="CYT_DCMP_DEAMINASES_1"/>
    <property type="match status" value="1"/>
</dbReference>
<feature type="binding site" evidence="16">
    <location>
        <position position="223"/>
    </location>
    <ligand>
        <name>substrate</name>
    </ligand>
</feature>
<dbReference type="OrthoDB" id="9800865at2"/>
<dbReference type="GO" id="GO:0008270">
    <property type="term" value="F:zinc ion binding"/>
    <property type="evidence" value="ECO:0007669"/>
    <property type="project" value="InterPro"/>
</dbReference>
<dbReference type="PROSITE" id="PS51747">
    <property type="entry name" value="CYT_DCMP_DEAMINASES_2"/>
    <property type="match status" value="1"/>
</dbReference>
<evidence type="ECO:0000313" key="19">
    <source>
        <dbReference type="EMBL" id="ANI92487.1"/>
    </source>
</evidence>
<feature type="binding site" evidence="16">
    <location>
        <position position="189"/>
    </location>
    <ligand>
        <name>NADP(+)</name>
        <dbReference type="ChEBI" id="CHEBI:58349"/>
    </ligand>
</feature>
<evidence type="ECO:0000256" key="10">
    <source>
        <dbReference type="ARBA" id="ARBA00023002"/>
    </source>
</evidence>
<feature type="binding site" evidence="16">
    <location>
        <begin position="291"/>
        <end position="297"/>
    </location>
    <ligand>
        <name>NADP(+)</name>
        <dbReference type="ChEBI" id="CHEBI:58349"/>
    </ligand>
</feature>
<feature type="binding site" evidence="16">
    <location>
        <position position="203"/>
    </location>
    <ligand>
        <name>substrate</name>
    </ligand>
</feature>
<dbReference type="STRING" id="499555.BJL86_1711"/>
<dbReference type="RefSeq" id="WP_067471059.1">
    <property type="nucleotide sequence ID" value="NZ_CP015961.1"/>
</dbReference>
<keyword evidence="7 14" id="KW-0479">Metal-binding</keyword>
<comment type="function">
    <text evidence="1 14">Converts 2,5-diamino-6-(ribosylamino)-4(3h)-pyrimidinone 5'-phosphate into 5-amino-6-(ribosylamino)-2,4(1h,3h)-pyrimidinedione 5'-phosphate.</text>
</comment>
<comment type="catalytic activity">
    <reaction evidence="13 14">
        <text>2,5-diamino-6-hydroxy-4-(5-phosphoribosylamino)-pyrimidine + H2O + H(+) = 5-amino-6-(5-phospho-D-ribosylamino)uracil + NH4(+)</text>
        <dbReference type="Rhea" id="RHEA:21868"/>
        <dbReference type="ChEBI" id="CHEBI:15377"/>
        <dbReference type="ChEBI" id="CHEBI:15378"/>
        <dbReference type="ChEBI" id="CHEBI:28938"/>
        <dbReference type="ChEBI" id="CHEBI:58453"/>
        <dbReference type="ChEBI" id="CHEBI:58614"/>
        <dbReference type="EC" id="3.5.4.26"/>
    </reaction>
</comment>
<dbReference type="SUPFAM" id="SSF53927">
    <property type="entry name" value="Cytidine deaminase-like"/>
    <property type="match status" value="1"/>
</dbReference>
<comment type="similarity">
    <text evidence="4 14">In the N-terminal section; belongs to the cytidine and deoxycytidylate deaminase family.</text>
</comment>
<evidence type="ECO:0000256" key="15">
    <source>
        <dbReference type="PIRSR" id="PIRSR006769-1"/>
    </source>
</evidence>
<organism evidence="19 20">
    <name type="scientific">Dietzia timorensis</name>
    <dbReference type="NCBI Taxonomy" id="499555"/>
    <lineage>
        <taxon>Bacteria</taxon>
        <taxon>Bacillati</taxon>
        <taxon>Actinomycetota</taxon>
        <taxon>Actinomycetes</taxon>
        <taxon>Mycobacteriales</taxon>
        <taxon>Dietziaceae</taxon>
        <taxon>Dietzia</taxon>
    </lineage>
</organism>
<evidence type="ECO:0000256" key="9">
    <source>
        <dbReference type="ARBA" id="ARBA00022857"/>
    </source>
</evidence>
<dbReference type="PIRSF" id="PIRSF006769">
    <property type="entry name" value="RibD"/>
    <property type="match status" value="1"/>
</dbReference>
<comment type="pathway">
    <text evidence="2 14">Cofactor biosynthesis; riboflavin biosynthesis; 5-amino-6-(D-ribitylamino)uracil from GTP: step 2/4.</text>
</comment>
<comment type="cofactor">
    <cofactor evidence="14 17">
        <name>Zn(2+)</name>
        <dbReference type="ChEBI" id="CHEBI:29105"/>
    </cofactor>
    <text evidence="14 17">Binds 1 zinc ion.</text>
</comment>
<evidence type="ECO:0000256" key="6">
    <source>
        <dbReference type="ARBA" id="ARBA00022619"/>
    </source>
</evidence>
<comment type="catalytic activity">
    <reaction evidence="12 14">
        <text>5-amino-6-(5-phospho-D-ribitylamino)uracil + NADP(+) = 5-amino-6-(5-phospho-D-ribosylamino)uracil + NADPH + H(+)</text>
        <dbReference type="Rhea" id="RHEA:17845"/>
        <dbReference type="ChEBI" id="CHEBI:15378"/>
        <dbReference type="ChEBI" id="CHEBI:57783"/>
        <dbReference type="ChEBI" id="CHEBI:58349"/>
        <dbReference type="ChEBI" id="CHEBI:58421"/>
        <dbReference type="ChEBI" id="CHEBI:58453"/>
        <dbReference type="EC" id="1.1.1.193"/>
    </reaction>
</comment>
<evidence type="ECO:0000256" key="11">
    <source>
        <dbReference type="ARBA" id="ARBA00023268"/>
    </source>
</evidence>
<dbReference type="UniPathway" id="UPA00275">
    <property type="reaction ID" value="UER00401"/>
</dbReference>
<feature type="binding site" evidence="16">
    <location>
        <position position="219"/>
    </location>
    <ligand>
        <name>NADP(+)</name>
        <dbReference type="ChEBI" id="CHEBI:58349"/>
    </ligand>
</feature>
<dbReference type="InterPro" id="IPR016193">
    <property type="entry name" value="Cytidine_deaminase-like"/>
</dbReference>
<keyword evidence="20" id="KW-1185">Reference proteome</keyword>
<sequence length="366" mass="38055">MSSGSRPPKAVRERFAPYMDLAARTAEGKWGTTRPNPTVGAVVLDADGNIVATGSTEPAGGRHAEVVALDEAGDRARGGAIVVTLEPCNHTGRTGPCAERILDEGLATVVYAVADPNPVASGGADRLAAAGLDVYGDVGMTADGRGADVLRGPLGSWYHLARTGLPQVTWKYAASLDGRSAAEDGTSQWITGPEARTHTLARRSHHDAIVVGTGTTIADDPSLTARDAEGRPLERQPLRCVMGETEVPDGARVRGEDGRFLHLQTRDPLTAIRTIASAAGPGGESVLLEGGPHLAGAFMQAGMVDRIEAYIAPALLGAGTSALIGAGVDTIGQAHRFTIETVEMIGSDLFAVLTPRLRIPIEQREG</sequence>
<evidence type="ECO:0000259" key="18">
    <source>
        <dbReference type="PROSITE" id="PS51747"/>
    </source>
</evidence>
<dbReference type="KEGG" id="dtm:BJL86_1711"/>
<keyword evidence="11" id="KW-0511">Multifunctional enzyme</keyword>
<evidence type="ECO:0000256" key="12">
    <source>
        <dbReference type="ARBA" id="ARBA00049861"/>
    </source>
</evidence>
<feature type="binding site" evidence="16">
    <location>
        <position position="187"/>
    </location>
    <ligand>
        <name>substrate</name>
    </ligand>
</feature>
<evidence type="ECO:0000256" key="14">
    <source>
        <dbReference type="PIRNR" id="PIRNR006769"/>
    </source>
</evidence>
<feature type="binding site" evidence="16">
    <location>
        <position position="173"/>
    </location>
    <ligand>
        <name>NADP(+)</name>
        <dbReference type="ChEBI" id="CHEBI:58349"/>
    </ligand>
</feature>
<feature type="binding site" evidence="17">
    <location>
        <position position="63"/>
    </location>
    <ligand>
        <name>Zn(2+)</name>
        <dbReference type="ChEBI" id="CHEBI:29105"/>
        <note>catalytic</note>
    </ligand>
</feature>
<dbReference type="Gene3D" id="3.40.140.10">
    <property type="entry name" value="Cytidine Deaminase, domain 2"/>
    <property type="match status" value="1"/>
</dbReference>
<dbReference type="PANTHER" id="PTHR38011">
    <property type="entry name" value="DIHYDROFOLATE REDUCTASE FAMILY PROTEIN (AFU_ORTHOLOGUE AFUA_8G06820)"/>
    <property type="match status" value="1"/>
</dbReference>
<feature type="domain" description="CMP/dCMP-type deaminase" evidence="18">
    <location>
        <begin position="13"/>
        <end position="135"/>
    </location>
</feature>
<evidence type="ECO:0000256" key="17">
    <source>
        <dbReference type="PIRSR" id="PIRSR006769-3"/>
    </source>
</evidence>
<keyword evidence="6 14" id="KW-0686">Riboflavin biosynthesis</keyword>
<dbReference type="AlphaFoldDB" id="A0A173LMG7"/>
<dbReference type="Pfam" id="PF00383">
    <property type="entry name" value="dCMP_cyt_deam_1"/>
    <property type="match status" value="1"/>
</dbReference>
<dbReference type="Gene3D" id="3.40.430.10">
    <property type="entry name" value="Dihydrofolate Reductase, subunit A"/>
    <property type="match status" value="1"/>
</dbReference>
<evidence type="ECO:0000256" key="4">
    <source>
        <dbReference type="ARBA" id="ARBA00005259"/>
    </source>
</evidence>
<dbReference type="Proteomes" id="UP000186104">
    <property type="component" value="Chromosome"/>
</dbReference>
<feature type="active site" description="Proton donor" evidence="15">
    <location>
        <position position="65"/>
    </location>
</feature>
<accession>A0A173LMG7</accession>
<dbReference type="InterPro" id="IPR002125">
    <property type="entry name" value="CMP_dCMP_dom"/>
</dbReference>
<feature type="binding site" evidence="17">
    <location>
        <position position="97"/>
    </location>
    <ligand>
        <name>Zn(2+)</name>
        <dbReference type="ChEBI" id="CHEBI:29105"/>
        <note>catalytic</note>
    </ligand>
</feature>
<dbReference type="InterPro" id="IPR024072">
    <property type="entry name" value="DHFR-like_dom_sf"/>
</dbReference>
<evidence type="ECO:0000256" key="2">
    <source>
        <dbReference type="ARBA" id="ARBA00004882"/>
    </source>
</evidence>
<feature type="binding site" evidence="16">
    <location>
        <position position="289"/>
    </location>
    <ligand>
        <name>substrate</name>
    </ligand>
</feature>
<dbReference type="InterPro" id="IPR002734">
    <property type="entry name" value="RibDG_C"/>
</dbReference>
<reference evidence="19 20" key="1">
    <citation type="submission" date="2016-06" db="EMBL/GenBank/DDBJ databases">
        <title>Complete genome sequence of a saline-alkali tolerant type strain Dietzia timorensis ID05-A0528T.</title>
        <authorList>
            <person name="Wu X."/>
        </authorList>
    </citation>
    <scope>NUCLEOTIDE SEQUENCE [LARGE SCALE GENOMIC DNA]</scope>
    <source>
        <strain evidence="19 20">ID05-A0528</strain>
    </source>
</reference>
<dbReference type="CDD" id="cd01284">
    <property type="entry name" value="Riboflavin_deaminase-reductase"/>
    <property type="match status" value="1"/>
</dbReference>
<dbReference type="EC" id="3.5.4.26" evidence="14"/>
<dbReference type="SUPFAM" id="SSF53597">
    <property type="entry name" value="Dihydrofolate reductase-like"/>
    <property type="match status" value="1"/>
</dbReference>
<dbReference type="InterPro" id="IPR016192">
    <property type="entry name" value="APOBEC/CMP_deaminase_Zn-bd"/>
</dbReference>
<dbReference type="GO" id="GO:0008835">
    <property type="term" value="F:diaminohydroxyphosphoribosylaminopyrimidine deaminase activity"/>
    <property type="evidence" value="ECO:0007669"/>
    <property type="project" value="UniProtKB-EC"/>
</dbReference>
<evidence type="ECO:0000313" key="20">
    <source>
        <dbReference type="Proteomes" id="UP000186104"/>
    </source>
</evidence>
<name>A0A173LMG7_9ACTN</name>
<dbReference type="PANTHER" id="PTHR38011:SF7">
    <property type="entry name" value="2,5-DIAMINO-6-RIBOSYLAMINO-4(3H)-PYRIMIDINONE 5'-PHOSPHATE REDUCTASE"/>
    <property type="match status" value="1"/>
</dbReference>
<keyword evidence="10 14" id="KW-0560">Oxidoreductase</keyword>
<dbReference type="GO" id="GO:0009231">
    <property type="term" value="P:riboflavin biosynthetic process"/>
    <property type="evidence" value="ECO:0007669"/>
    <property type="project" value="UniProtKB-UniPathway"/>
</dbReference>
<evidence type="ECO:0000256" key="3">
    <source>
        <dbReference type="ARBA" id="ARBA00004910"/>
    </source>
</evidence>
<dbReference type="EC" id="1.1.1.193" evidence="14"/>
<evidence type="ECO:0000256" key="16">
    <source>
        <dbReference type="PIRSR" id="PIRSR006769-2"/>
    </source>
</evidence>
<keyword evidence="14" id="KW-0378">Hydrolase</keyword>
<feature type="binding site" evidence="17">
    <location>
        <position position="88"/>
    </location>
    <ligand>
        <name>Zn(2+)</name>
        <dbReference type="ChEBI" id="CHEBI:29105"/>
        <note>catalytic</note>
    </ligand>
</feature>
<evidence type="ECO:0000256" key="1">
    <source>
        <dbReference type="ARBA" id="ARBA00002151"/>
    </source>
</evidence>
<keyword evidence="8 14" id="KW-0862">Zinc</keyword>
<feature type="binding site" evidence="16">
    <location>
        <position position="226"/>
    </location>
    <ligand>
        <name>substrate</name>
    </ligand>
</feature>
<evidence type="ECO:0000256" key="8">
    <source>
        <dbReference type="ARBA" id="ARBA00022833"/>
    </source>
</evidence>
<dbReference type="InterPro" id="IPR050765">
    <property type="entry name" value="Riboflavin_Biosynth_HTPR"/>
</dbReference>
<feature type="binding site" evidence="16">
    <location>
        <position position="215"/>
    </location>
    <ligand>
        <name>NADP(+)</name>
        <dbReference type="ChEBI" id="CHEBI:58349"/>
    </ligand>
</feature>
<dbReference type="EMBL" id="CP015961">
    <property type="protein sequence ID" value="ANI92487.1"/>
    <property type="molecule type" value="Genomic_DNA"/>
</dbReference>
<evidence type="ECO:0000256" key="5">
    <source>
        <dbReference type="ARBA" id="ARBA00007417"/>
    </source>
</evidence>